<evidence type="ECO:0000313" key="3">
    <source>
        <dbReference type="Proteomes" id="UP000003571"/>
    </source>
</evidence>
<keyword evidence="1" id="KW-0812">Transmembrane</keyword>
<comment type="caution">
    <text evidence="2">The sequence shown here is derived from an EMBL/GenBank/DDBJ whole genome shotgun (WGS) entry which is preliminary data.</text>
</comment>
<organism evidence="2 3">
    <name type="scientific">Treponema saccharophilum DSM 2985</name>
    <dbReference type="NCBI Taxonomy" id="907348"/>
    <lineage>
        <taxon>Bacteria</taxon>
        <taxon>Pseudomonadati</taxon>
        <taxon>Spirochaetota</taxon>
        <taxon>Spirochaetia</taxon>
        <taxon>Spirochaetales</taxon>
        <taxon>Treponemataceae</taxon>
        <taxon>Treponema</taxon>
    </lineage>
</organism>
<evidence type="ECO:0008006" key="4">
    <source>
        <dbReference type="Google" id="ProtNLM"/>
    </source>
</evidence>
<evidence type="ECO:0000313" key="2">
    <source>
        <dbReference type="EMBL" id="EIC02493.1"/>
    </source>
</evidence>
<dbReference type="PROSITE" id="PS51257">
    <property type="entry name" value="PROKAR_LIPOPROTEIN"/>
    <property type="match status" value="1"/>
</dbReference>
<proteinExistence type="predicted"/>
<reference evidence="2 3" key="1">
    <citation type="submission" date="2011-09" db="EMBL/GenBank/DDBJ databases">
        <title>The draft genome of Treponema saccharophilum DSM 2985.</title>
        <authorList>
            <consortium name="US DOE Joint Genome Institute (JGI-PGF)"/>
            <person name="Lucas S."/>
            <person name="Copeland A."/>
            <person name="Lapidus A."/>
            <person name="Glavina del Rio T."/>
            <person name="Dalin E."/>
            <person name="Tice H."/>
            <person name="Bruce D."/>
            <person name="Goodwin L."/>
            <person name="Pitluck S."/>
            <person name="Peters L."/>
            <person name="Kyrpides N."/>
            <person name="Mavromatis K."/>
            <person name="Ivanova N."/>
            <person name="Markowitz V."/>
            <person name="Cheng J.-F."/>
            <person name="Hugenholtz P."/>
            <person name="Woyke T."/>
            <person name="Wu D."/>
            <person name="Gronow S."/>
            <person name="Wellnitz S."/>
            <person name="Brambilla E."/>
            <person name="Klenk H.-P."/>
            <person name="Eisen J.A."/>
        </authorList>
    </citation>
    <scope>NUCLEOTIDE SEQUENCE [LARGE SCALE GENOMIC DNA]</scope>
    <source>
        <strain evidence="2 3">DSM 2985</strain>
    </source>
</reference>
<dbReference type="Proteomes" id="UP000003571">
    <property type="component" value="Unassembled WGS sequence"/>
</dbReference>
<accession>H7EIR5</accession>
<keyword evidence="1" id="KW-0472">Membrane</keyword>
<keyword evidence="1" id="KW-1133">Transmembrane helix</keyword>
<keyword evidence="3" id="KW-1185">Reference proteome</keyword>
<dbReference type="AlphaFoldDB" id="H7EIR5"/>
<dbReference type="PATRIC" id="fig|907348.3.peg.724"/>
<protein>
    <recommendedName>
        <fullName evidence="4">Lipoprotein</fullName>
    </recommendedName>
</protein>
<dbReference type="EMBL" id="AGRW01000038">
    <property type="protein sequence ID" value="EIC02493.1"/>
    <property type="molecule type" value="Genomic_DNA"/>
</dbReference>
<feature type="transmembrane region" description="Helical" evidence="1">
    <location>
        <begin position="77"/>
        <end position="98"/>
    </location>
</feature>
<evidence type="ECO:0000256" key="1">
    <source>
        <dbReference type="SAM" id="Phobius"/>
    </source>
</evidence>
<dbReference type="RefSeq" id="WP_002702961.1">
    <property type="nucleotide sequence ID" value="NZ_AGRW01000038.1"/>
</dbReference>
<feature type="transmembrane region" description="Helical" evidence="1">
    <location>
        <begin position="12"/>
        <end position="29"/>
    </location>
</feature>
<gene>
    <name evidence="2" type="ORF">TresaDRAFT_2371</name>
</gene>
<name>H7EIR5_9SPIR</name>
<feature type="transmembrane region" description="Helical" evidence="1">
    <location>
        <begin position="49"/>
        <end position="70"/>
    </location>
</feature>
<feature type="transmembrane region" description="Helical" evidence="1">
    <location>
        <begin position="118"/>
        <end position="139"/>
    </location>
</feature>
<sequence>MAKKGFDVKGCLYAVGMALVVVGCFLPLVSTKIGNGPTAFGMITDGSGVTRISALLAFIGAAAGIALAFIKIRNGKMLKLVALVVSVLGGLYMAFSFLNQSQAVKGIAKFAAKATGATPGFGLILIFVGWILALLGFFFSKER</sequence>